<gene>
    <name evidence="2" type="ORF">THS5294_02237</name>
</gene>
<accession>A0A0P1FHZ5</accession>
<dbReference type="GO" id="GO:0016747">
    <property type="term" value="F:acyltransferase activity, transferring groups other than amino-acyl groups"/>
    <property type="evidence" value="ECO:0007669"/>
    <property type="project" value="InterPro"/>
</dbReference>
<dbReference type="RefSeq" id="WP_058123804.1">
    <property type="nucleotide sequence ID" value="NZ_CYRX01000031.1"/>
</dbReference>
<evidence type="ECO:0000313" key="3">
    <source>
        <dbReference type="Proteomes" id="UP000051298"/>
    </source>
</evidence>
<dbReference type="AlphaFoldDB" id="A0A0P1FHZ5"/>
<reference evidence="2 3" key="1">
    <citation type="submission" date="2015-09" db="EMBL/GenBank/DDBJ databases">
        <authorList>
            <consortium name="Swine Surveillance"/>
        </authorList>
    </citation>
    <scope>NUCLEOTIDE SEQUENCE [LARGE SCALE GENOMIC DNA]</scope>
    <source>
        <strain evidence="2 3">CECT 5294</strain>
    </source>
</reference>
<dbReference type="Proteomes" id="UP000051298">
    <property type="component" value="Unassembled WGS sequence"/>
</dbReference>
<name>A0A0P1FHZ5_9RHOB</name>
<dbReference type="InterPro" id="IPR000182">
    <property type="entry name" value="GNAT_dom"/>
</dbReference>
<proteinExistence type="predicted"/>
<dbReference type="PROSITE" id="PS51186">
    <property type="entry name" value="GNAT"/>
    <property type="match status" value="1"/>
</dbReference>
<dbReference type="EMBL" id="CYRX01000031">
    <property type="protein sequence ID" value="CUH60939.1"/>
    <property type="molecule type" value="Genomic_DNA"/>
</dbReference>
<keyword evidence="2" id="KW-0808">Transferase</keyword>
<protein>
    <submittedName>
        <fullName evidence="2">Acetyltransferase (GNAT) family protein</fullName>
    </submittedName>
</protein>
<dbReference type="Gene3D" id="3.40.630.30">
    <property type="match status" value="1"/>
</dbReference>
<sequence length="151" mass="16759">MAARPTNVTLRSATPDDAAVIPRLEEACMRDYAVALWGEWRPSATADSLVVAGHEMVVITGQTVGCIAGEPRPEALLITKLYLAEEIRNRWIGAGLLRQKIELAASMNLPVRLRVLSTNPDALRFYLRMGFKILMRDAERVFVEYKAGSDT</sequence>
<dbReference type="InterPro" id="IPR016181">
    <property type="entry name" value="Acyl_CoA_acyltransferase"/>
</dbReference>
<dbReference type="SUPFAM" id="SSF55729">
    <property type="entry name" value="Acyl-CoA N-acyltransferases (Nat)"/>
    <property type="match status" value="1"/>
</dbReference>
<organism evidence="2 3">
    <name type="scientific">Thalassobacter stenotrophicus</name>
    <dbReference type="NCBI Taxonomy" id="266809"/>
    <lineage>
        <taxon>Bacteria</taxon>
        <taxon>Pseudomonadati</taxon>
        <taxon>Pseudomonadota</taxon>
        <taxon>Alphaproteobacteria</taxon>
        <taxon>Rhodobacterales</taxon>
        <taxon>Roseobacteraceae</taxon>
        <taxon>Thalassobacter</taxon>
    </lineage>
</organism>
<evidence type="ECO:0000259" key="1">
    <source>
        <dbReference type="PROSITE" id="PS51186"/>
    </source>
</evidence>
<evidence type="ECO:0000313" key="2">
    <source>
        <dbReference type="EMBL" id="CUH60939.1"/>
    </source>
</evidence>
<dbReference type="Pfam" id="PF00583">
    <property type="entry name" value="Acetyltransf_1"/>
    <property type="match status" value="1"/>
</dbReference>
<feature type="domain" description="N-acetyltransferase" evidence="1">
    <location>
        <begin position="8"/>
        <end position="148"/>
    </location>
</feature>